<proteinExistence type="predicted"/>
<dbReference type="PANTHER" id="PTHR30399:SF1">
    <property type="entry name" value="UTP PYROPHOSPHATASE"/>
    <property type="match status" value="1"/>
</dbReference>
<dbReference type="Proteomes" id="UP000195305">
    <property type="component" value="Unassembled WGS sequence"/>
</dbReference>
<accession>A0A1Y4T0S5</accession>
<dbReference type="CDD" id="cd07344">
    <property type="entry name" value="M48_yhfN_like"/>
    <property type="match status" value="1"/>
</dbReference>
<dbReference type="PANTHER" id="PTHR30399">
    <property type="entry name" value="UNCHARACTERIZED PROTEIN YGJP"/>
    <property type="match status" value="1"/>
</dbReference>
<dbReference type="EMBL" id="NFLJ01000006">
    <property type="protein sequence ID" value="OUQ35734.1"/>
    <property type="molecule type" value="Genomic_DNA"/>
</dbReference>
<dbReference type="InterPro" id="IPR053136">
    <property type="entry name" value="UTP_pyrophosphatase-like"/>
</dbReference>
<dbReference type="AlphaFoldDB" id="A0A1Y4T0S5"/>
<dbReference type="OrthoDB" id="9811177at2"/>
<dbReference type="Pfam" id="PF01863">
    <property type="entry name" value="YgjP-like"/>
    <property type="match status" value="1"/>
</dbReference>
<sequence>MNKYILKLTSPFDKTIVCIHHKNIKNIHLKVFRDLKVVLSVPNGVTDEWITEFLISKSSWIEKQLQKYKQSSGYNNLIDIKSGTSTQLLGKDCRIIKKISEKNYVLEDEKNIIVYANKMSKKHQQVLEYWWREKAYKTYQNEMNELYNKIFKKYGIEEPSLYVRKMKTLWGSCTPSKNKITINEYLLKANIRCIQYVILHELTHLIYPYHNNEFYTFLTIHMPDWSERKKQLDFEVVQGI</sequence>
<gene>
    <name evidence="2" type="ORF">B5E75_02825</name>
</gene>
<evidence type="ECO:0000313" key="3">
    <source>
        <dbReference type="Proteomes" id="UP000195305"/>
    </source>
</evidence>
<protein>
    <recommendedName>
        <fullName evidence="1">YgjP-like metallopeptidase domain-containing protein</fullName>
    </recommendedName>
</protein>
<reference evidence="2 3" key="1">
    <citation type="journal article" date="2018" name="BMC Genomics">
        <title>Whole genome sequencing and function prediction of 133 gut anaerobes isolated from chicken caecum in pure cultures.</title>
        <authorList>
            <person name="Medvecky M."/>
            <person name="Cejkova D."/>
            <person name="Polansky O."/>
            <person name="Karasova D."/>
            <person name="Kubasova T."/>
            <person name="Cizek A."/>
            <person name="Rychlik I."/>
        </authorList>
    </citation>
    <scope>NUCLEOTIDE SEQUENCE [LARGE SCALE GENOMIC DNA]</scope>
    <source>
        <strain evidence="2 3">An13</strain>
    </source>
</reference>
<organism evidence="2 3">
    <name type="scientific">Massilimicrobiota timonensis</name>
    <dbReference type="NCBI Taxonomy" id="1776392"/>
    <lineage>
        <taxon>Bacteria</taxon>
        <taxon>Bacillati</taxon>
        <taxon>Bacillota</taxon>
        <taxon>Erysipelotrichia</taxon>
        <taxon>Erysipelotrichales</taxon>
        <taxon>Erysipelotrichaceae</taxon>
        <taxon>Massilimicrobiota</taxon>
    </lineage>
</organism>
<dbReference type="InterPro" id="IPR002725">
    <property type="entry name" value="YgjP-like_metallopeptidase"/>
</dbReference>
<comment type="caution">
    <text evidence="2">The sequence shown here is derived from an EMBL/GenBank/DDBJ whole genome shotgun (WGS) entry which is preliminary data.</text>
</comment>
<evidence type="ECO:0000259" key="1">
    <source>
        <dbReference type="Pfam" id="PF01863"/>
    </source>
</evidence>
<feature type="domain" description="YgjP-like metallopeptidase" evidence="1">
    <location>
        <begin position="25"/>
        <end position="233"/>
    </location>
</feature>
<keyword evidence="3" id="KW-1185">Reference proteome</keyword>
<dbReference type="Gene3D" id="3.30.2010.10">
    <property type="entry name" value="Metalloproteases ('zincins'), catalytic domain"/>
    <property type="match status" value="1"/>
</dbReference>
<dbReference type="RefSeq" id="WP_087357282.1">
    <property type="nucleotide sequence ID" value="NZ_NFLJ01000006.1"/>
</dbReference>
<evidence type="ECO:0000313" key="2">
    <source>
        <dbReference type="EMBL" id="OUQ35734.1"/>
    </source>
</evidence>
<name>A0A1Y4T0S5_9FIRM</name>